<dbReference type="RefSeq" id="WP_013747095.1">
    <property type="nucleotide sequence ID" value="NZ_AP035889.1"/>
</dbReference>
<dbReference type="Proteomes" id="UP000030526">
    <property type="component" value="Unassembled WGS sequence"/>
</dbReference>
<evidence type="ECO:0000313" key="11">
    <source>
        <dbReference type="EMBL" id="KGQ29436.1"/>
    </source>
</evidence>
<reference evidence="13 16" key="2">
    <citation type="submission" date="2018-06" db="EMBL/GenBank/DDBJ databases">
        <authorList>
            <consortium name="Pathogen Informatics"/>
            <person name="Doyle S."/>
        </authorList>
    </citation>
    <scope>NUCLEOTIDE SEQUENCE [LARGE SCALE GENOMIC DNA]</scope>
    <source>
        <strain evidence="13 16">NCTC11413</strain>
    </source>
</reference>
<keyword evidence="5" id="KW-0997">Cell inner membrane</keyword>
<dbReference type="EMBL" id="JPXS01000072">
    <property type="protein sequence ID" value="KGQ29436.1"/>
    <property type="molecule type" value="Genomic_DNA"/>
</dbReference>
<dbReference type="SUPFAM" id="SSF52540">
    <property type="entry name" value="P-loop containing nucleoside triphosphate hydrolases"/>
    <property type="match status" value="1"/>
</dbReference>
<accession>A0A0A2XK77</accession>
<feature type="domain" description="ABC transporter" evidence="9">
    <location>
        <begin position="6"/>
        <end position="251"/>
    </location>
</feature>
<dbReference type="EC" id="3.6.3.-" evidence="13"/>
<evidence type="ECO:0000256" key="1">
    <source>
        <dbReference type="ARBA" id="ARBA00004417"/>
    </source>
</evidence>
<sequence>MGEVVLRVENLTKTFPSSGNSLFNRAFDAVRDISFQLEQKQTLAIIGENSSGKSTLAKMIMGITEPSRGEIYFKNKLLKFGDYSFRSKHIRMLFQDPNSTFNTHLNVGQTLDLPLRLATPLSEQERNRKIFHTLRLVGLSPNHTNIRFSDLTISQKQRVALARTVILEPEVIIVDDALNFLDSLVRAQLINLLLKLQEQLGIAYIYIGQNIGIIKHISDQLLVLHDGQIIEYGDTLEVISDPRTEQTKRLLQQ</sequence>
<keyword evidence="6" id="KW-0547">Nucleotide-binding</keyword>
<dbReference type="GO" id="GO:0005886">
    <property type="term" value="C:plasma membrane"/>
    <property type="evidence" value="ECO:0007669"/>
    <property type="project" value="UniProtKB-SubCell"/>
</dbReference>
<dbReference type="PANTHER" id="PTHR43776">
    <property type="entry name" value="TRANSPORT ATP-BINDING PROTEIN"/>
    <property type="match status" value="1"/>
</dbReference>
<evidence type="ECO:0000313" key="12">
    <source>
        <dbReference type="EMBL" id="MBF4102510.1"/>
    </source>
</evidence>
<reference evidence="12" key="3">
    <citation type="submission" date="2020-11" db="EMBL/GenBank/DDBJ databases">
        <title>Gallibacterium anatis 1637, full genome, WGS.</title>
        <authorList>
            <person name="Laishevtcev A.I."/>
            <person name="Yakimova E.A."/>
            <person name="Petkovich D."/>
            <person name="Stepanova T.V."/>
            <person name="Kalendr R.S."/>
            <person name="Rubalsky E.O."/>
            <person name="Zulkarneev E.R."/>
            <person name="Aleshkin A.V."/>
        </authorList>
    </citation>
    <scope>NUCLEOTIDE SEQUENCE</scope>
    <source>
        <strain evidence="12">1637</strain>
    </source>
</reference>
<dbReference type="CDD" id="cd03257">
    <property type="entry name" value="ABC_NikE_OppD_transporters"/>
    <property type="match status" value="1"/>
</dbReference>
<keyword evidence="3" id="KW-0813">Transport</keyword>
<evidence type="ECO:0000313" key="13">
    <source>
        <dbReference type="EMBL" id="STO37935.1"/>
    </source>
</evidence>
<dbReference type="OMA" id="YIYVGQH"/>
<evidence type="ECO:0000313" key="17">
    <source>
        <dbReference type="Proteomes" id="UP001226750"/>
    </source>
</evidence>
<dbReference type="EMBL" id="JADION010000012">
    <property type="protein sequence ID" value="MBF4102510.1"/>
    <property type="molecule type" value="Genomic_DNA"/>
</dbReference>
<dbReference type="AlphaFoldDB" id="A0A0A2XK77"/>
<reference evidence="14 17" key="6">
    <citation type="submission" date="2023-06" db="EMBL/GenBank/DDBJ databases">
        <title>Complete Genome Sequence of Gallibacterium anatis Strain BJF12, Isolated from a chicken with diarrhea.</title>
        <authorList>
            <person name="Guo F."/>
            <person name="Bu W."/>
            <person name="Xu F."/>
            <person name="Wen T."/>
        </authorList>
    </citation>
    <scope>NUCLEOTIDE SEQUENCE [LARGE SCALE GENOMIC DNA]</scope>
    <source>
        <strain evidence="14 17">BJF12</strain>
    </source>
</reference>
<dbReference type="Proteomes" id="UP000749334">
    <property type="component" value="Unassembled WGS sequence"/>
</dbReference>
<keyword evidence="13" id="KW-0378">Hydrolase</keyword>
<name>A0A0A2XK77_9PAST</name>
<evidence type="ECO:0000313" key="15">
    <source>
        <dbReference type="Proteomes" id="UP000030526"/>
    </source>
</evidence>
<dbReference type="EMBL" id="UGGZ01000001">
    <property type="protein sequence ID" value="STO37935.1"/>
    <property type="molecule type" value="Genomic_DNA"/>
</dbReference>
<dbReference type="Pfam" id="PF00005">
    <property type="entry name" value="ABC_tran"/>
    <property type="match status" value="1"/>
</dbReference>
<gene>
    <name evidence="13" type="primary">gsiA_5</name>
    <name evidence="12" type="ORF">INT80_05605</name>
    <name evidence="11" type="ORF">JP32_11245</name>
    <name evidence="10" type="ORF">K8W15_03555</name>
    <name evidence="13" type="ORF">NCTC11413_01057</name>
    <name evidence="14" type="ORF">QP018_05130</name>
</gene>
<keyword evidence="4" id="KW-1003">Cell membrane</keyword>
<dbReference type="InterPro" id="IPR027417">
    <property type="entry name" value="P-loop_NTPase"/>
</dbReference>
<protein>
    <submittedName>
        <fullName evidence="10 11">ABC transporter ATP-binding protein</fullName>
    </submittedName>
    <submittedName>
        <fullName evidence="13">Glutathione import ATP-binding protein GsiA</fullName>
        <ecNumber evidence="13">3.6.3.-</ecNumber>
    </submittedName>
</protein>
<comment type="similarity">
    <text evidence="2">Belongs to the ABC transporter superfamily.</text>
</comment>
<evidence type="ECO:0000313" key="14">
    <source>
        <dbReference type="EMBL" id="WIM80615.1"/>
    </source>
</evidence>
<keyword evidence="7 13" id="KW-0067">ATP-binding</keyword>
<dbReference type="Gene3D" id="3.40.50.300">
    <property type="entry name" value="P-loop containing nucleotide triphosphate hydrolases"/>
    <property type="match status" value="1"/>
</dbReference>
<evidence type="ECO:0000259" key="9">
    <source>
        <dbReference type="PROSITE" id="PS50893"/>
    </source>
</evidence>
<dbReference type="InterPro" id="IPR003593">
    <property type="entry name" value="AAA+_ATPase"/>
</dbReference>
<reference evidence="10" key="5">
    <citation type="submission" date="2021-09" db="EMBL/GenBank/DDBJ databases">
        <authorList>
            <person name="Gilroy R."/>
        </authorList>
    </citation>
    <scope>NUCLEOTIDE SEQUENCE</scope>
    <source>
        <strain evidence="10">ChiHjej11B10-15683</strain>
    </source>
</reference>
<dbReference type="PANTHER" id="PTHR43776:SF4">
    <property type="entry name" value="PUTRESCINE EXPORT SYSTEM ATP-BINDING PROTEIN SAPF"/>
    <property type="match status" value="1"/>
</dbReference>
<comment type="subcellular location">
    <subcellularLocation>
        <location evidence="1">Cell inner membrane</location>
        <topology evidence="1">Peripheral membrane protein</topology>
    </subcellularLocation>
</comment>
<dbReference type="GO" id="GO:0055085">
    <property type="term" value="P:transmembrane transport"/>
    <property type="evidence" value="ECO:0007669"/>
    <property type="project" value="UniProtKB-ARBA"/>
</dbReference>
<dbReference type="GO" id="GO:0005524">
    <property type="term" value="F:ATP binding"/>
    <property type="evidence" value="ECO:0007669"/>
    <property type="project" value="UniProtKB-KW"/>
</dbReference>
<dbReference type="InterPro" id="IPR050319">
    <property type="entry name" value="ABC_transp_ATP-bind"/>
</dbReference>
<evidence type="ECO:0000256" key="3">
    <source>
        <dbReference type="ARBA" id="ARBA00022448"/>
    </source>
</evidence>
<reference evidence="10" key="4">
    <citation type="journal article" date="2021" name="PeerJ">
        <title>Extensive microbial diversity within the chicken gut microbiome revealed by metagenomics and culture.</title>
        <authorList>
            <person name="Gilroy R."/>
            <person name="Ravi A."/>
            <person name="Getino M."/>
            <person name="Pursley I."/>
            <person name="Horton D.L."/>
            <person name="Alikhan N.F."/>
            <person name="Baker D."/>
            <person name="Gharbi K."/>
            <person name="Hall N."/>
            <person name="Watson M."/>
            <person name="Adriaenssens E.M."/>
            <person name="Foster-Nyarko E."/>
            <person name="Jarju S."/>
            <person name="Secka A."/>
            <person name="Antonio M."/>
            <person name="Oren A."/>
            <person name="Chaudhuri R.R."/>
            <person name="La Ragione R."/>
            <person name="Hildebrand F."/>
            <person name="Pallen M.J."/>
        </authorList>
    </citation>
    <scope>NUCLEOTIDE SEQUENCE</scope>
    <source>
        <strain evidence="10">ChiHjej11B10-15683</strain>
    </source>
</reference>
<evidence type="ECO:0000256" key="5">
    <source>
        <dbReference type="ARBA" id="ARBA00022519"/>
    </source>
</evidence>
<keyword evidence="17" id="KW-1185">Reference proteome</keyword>
<dbReference type="PROSITE" id="PS50893">
    <property type="entry name" value="ABC_TRANSPORTER_2"/>
    <property type="match status" value="1"/>
</dbReference>
<evidence type="ECO:0000256" key="4">
    <source>
        <dbReference type="ARBA" id="ARBA00022475"/>
    </source>
</evidence>
<organism evidence="13 16">
    <name type="scientific">Gallibacterium anatis</name>
    <dbReference type="NCBI Taxonomy" id="750"/>
    <lineage>
        <taxon>Bacteria</taxon>
        <taxon>Pseudomonadati</taxon>
        <taxon>Pseudomonadota</taxon>
        <taxon>Gammaproteobacteria</taxon>
        <taxon>Pasteurellales</taxon>
        <taxon>Pasteurellaceae</taxon>
        <taxon>Gallibacterium</taxon>
    </lineage>
</organism>
<keyword evidence="8" id="KW-0472">Membrane</keyword>
<dbReference type="EMBL" id="CP126975">
    <property type="protein sequence ID" value="WIM80615.1"/>
    <property type="molecule type" value="Genomic_DNA"/>
</dbReference>
<reference evidence="11 15" key="1">
    <citation type="submission" date="2014-08" db="EMBL/GenBank/DDBJ databases">
        <title>Chaperone-usher fimbriae in a diverse selection of Gallibacterium genomes.</title>
        <authorList>
            <person name="Kudirkiene E."/>
            <person name="Bager R.J."/>
            <person name="Johnson T.J."/>
            <person name="Bojesen A.M."/>
        </authorList>
    </citation>
    <scope>NUCLEOTIDE SEQUENCE [LARGE SCALE GENOMIC DNA]</scope>
    <source>
        <strain evidence="11 15">20558/3kl.</strain>
    </source>
</reference>
<dbReference type="Proteomes" id="UP001226750">
    <property type="component" value="Chromosome"/>
</dbReference>
<dbReference type="InterPro" id="IPR003439">
    <property type="entry name" value="ABC_transporter-like_ATP-bd"/>
</dbReference>
<evidence type="ECO:0000313" key="10">
    <source>
        <dbReference type="EMBL" id="HJF73267.1"/>
    </source>
</evidence>
<dbReference type="SMART" id="SM00382">
    <property type="entry name" value="AAA"/>
    <property type="match status" value="1"/>
</dbReference>
<evidence type="ECO:0000313" key="16">
    <source>
        <dbReference type="Proteomes" id="UP000254232"/>
    </source>
</evidence>
<evidence type="ECO:0000256" key="8">
    <source>
        <dbReference type="ARBA" id="ARBA00023136"/>
    </source>
</evidence>
<proteinExistence type="inferred from homology"/>
<dbReference type="EMBL" id="DYVQ01000026">
    <property type="protein sequence ID" value="HJF73267.1"/>
    <property type="molecule type" value="Genomic_DNA"/>
</dbReference>
<dbReference type="GO" id="GO:0016887">
    <property type="term" value="F:ATP hydrolysis activity"/>
    <property type="evidence" value="ECO:0007669"/>
    <property type="project" value="InterPro"/>
</dbReference>
<evidence type="ECO:0000256" key="2">
    <source>
        <dbReference type="ARBA" id="ARBA00005417"/>
    </source>
</evidence>
<evidence type="ECO:0000256" key="6">
    <source>
        <dbReference type="ARBA" id="ARBA00022741"/>
    </source>
</evidence>
<dbReference type="Proteomes" id="UP000254232">
    <property type="component" value="Unassembled WGS sequence"/>
</dbReference>
<dbReference type="GeneID" id="77263136"/>
<evidence type="ECO:0000256" key="7">
    <source>
        <dbReference type="ARBA" id="ARBA00022840"/>
    </source>
</evidence>